<dbReference type="EMBL" id="FWFJ01000028">
    <property type="protein sequence ID" value="SLN59448.1"/>
    <property type="molecule type" value="Genomic_DNA"/>
</dbReference>
<evidence type="ECO:0000256" key="4">
    <source>
        <dbReference type="ARBA" id="ARBA00022989"/>
    </source>
</evidence>
<feature type="transmembrane region" description="Helical" evidence="8">
    <location>
        <begin position="21"/>
        <end position="42"/>
    </location>
</feature>
<dbReference type="AlphaFoldDB" id="A0A1X6ZSF1"/>
<keyword evidence="3 8" id="KW-0812">Transmembrane</keyword>
<evidence type="ECO:0000256" key="5">
    <source>
        <dbReference type="ARBA" id="ARBA00023065"/>
    </source>
</evidence>
<keyword evidence="7 10" id="KW-0407">Ion channel</keyword>
<dbReference type="RefSeq" id="WP_085827715.1">
    <property type="nucleotide sequence ID" value="NZ_FWFJ01000028.1"/>
</dbReference>
<feature type="transmembrane region" description="Helical" evidence="8">
    <location>
        <begin position="78"/>
        <end position="99"/>
    </location>
</feature>
<keyword evidence="6 8" id="KW-0472">Membrane</keyword>
<dbReference type="SUPFAM" id="SSF81324">
    <property type="entry name" value="Voltage-gated potassium channels"/>
    <property type="match status" value="1"/>
</dbReference>
<evidence type="ECO:0000256" key="2">
    <source>
        <dbReference type="ARBA" id="ARBA00022448"/>
    </source>
</evidence>
<evidence type="ECO:0000256" key="6">
    <source>
        <dbReference type="ARBA" id="ARBA00023136"/>
    </source>
</evidence>
<sequence>MLSFAITFARLLKAIVRSWSVPMFRASFALAILILLSGTLFYHTIEGWSWIDALYFSVTTISTIGLGDLSPRTDFGKLFTIIYIFVGVGVFVALFAQFARALLKVEGDSKVPVPQTQPTKSDDA</sequence>
<proteinExistence type="predicted"/>
<dbReference type="InterPro" id="IPR003280">
    <property type="entry name" value="2pore_dom_K_chnl"/>
</dbReference>
<evidence type="ECO:0000313" key="10">
    <source>
        <dbReference type="EMBL" id="SLN59448.1"/>
    </source>
</evidence>
<accession>A0A1X6ZSF1</accession>
<gene>
    <name evidence="10" type="ORF">ROG8370_02738</name>
</gene>
<dbReference type="PANTHER" id="PTHR11003">
    <property type="entry name" value="POTASSIUM CHANNEL, SUBFAMILY K"/>
    <property type="match status" value="1"/>
</dbReference>
<dbReference type="InterPro" id="IPR013099">
    <property type="entry name" value="K_chnl_dom"/>
</dbReference>
<dbReference type="GO" id="GO:0015271">
    <property type="term" value="F:outward rectifier potassium channel activity"/>
    <property type="evidence" value="ECO:0007669"/>
    <property type="project" value="TreeGrafter"/>
</dbReference>
<keyword evidence="5" id="KW-0406">Ion transport</keyword>
<dbReference type="PANTHER" id="PTHR11003:SF291">
    <property type="entry name" value="IP11374P"/>
    <property type="match status" value="1"/>
</dbReference>
<dbReference type="Proteomes" id="UP000194012">
    <property type="component" value="Unassembled WGS sequence"/>
</dbReference>
<dbReference type="GO" id="GO:0005886">
    <property type="term" value="C:plasma membrane"/>
    <property type="evidence" value="ECO:0007669"/>
    <property type="project" value="TreeGrafter"/>
</dbReference>
<feature type="domain" description="Potassium channel" evidence="9">
    <location>
        <begin position="30"/>
        <end position="103"/>
    </location>
</feature>
<evidence type="ECO:0000256" key="1">
    <source>
        <dbReference type="ARBA" id="ARBA00004141"/>
    </source>
</evidence>
<name>A0A1X6ZSF1_9RHOB</name>
<dbReference type="Pfam" id="PF07885">
    <property type="entry name" value="Ion_trans_2"/>
    <property type="match status" value="1"/>
</dbReference>
<evidence type="ECO:0000259" key="9">
    <source>
        <dbReference type="Pfam" id="PF07885"/>
    </source>
</evidence>
<organism evidence="10 11">
    <name type="scientific">Roseovarius gaetbuli</name>
    <dbReference type="NCBI Taxonomy" id="1356575"/>
    <lineage>
        <taxon>Bacteria</taxon>
        <taxon>Pseudomonadati</taxon>
        <taxon>Pseudomonadota</taxon>
        <taxon>Alphaproteobacteria</taxon>
        <taxon>Rhodobacterales</taxon>
        <taxon>Roseobacteraceae</taxon>
        <taxon>Roseovarius</taxon>
    </lineage>
</organism>
<dbReference type="Gene3D" id="1.10.287.70">
    <property type="match status" value="1"/>
</dbReference>
<evidence type="ECO:0000313" key="11">
    <source>
        <dbReference type="Proteomes" id="UP000194012"/>
    </source>
</evidence>
<dbReference type="GO" id="GO:0022841">
    <property type="term" value="F:potassium ion leak channel activity"/>
    <property type="evidence" value="ECO:0007669"/>
    <property type="project" value="TreeGrafter"/>
</dbReference>
<keyword evidence="11" id="KW-1185">Reference proteome</keyword>
<keyword evidence="2" id="KW-0813">Transport</keyword>
<keyword evidence="4 8" id="KW-1133">Transmembrane helix</keyword>
<evidence type="ECO:0000256" key="7">
    <source>
        <dbReference type="ARBA" id="ARBA00023303"/>
    </source>
</evidence>
<dbReference type="GO" id="GO:0030322">
    <property type="term" value="P:stabilization of membrane potential"/>
    <property type="evidence" value="ECO:0007669"/>
    <property type="project" value="TreeGrafter"/>
</dbReference>
<dbReference type="OrthoDB" id="9799090at2"/>
<comment type="subcellular location">
    <subcellularLocation>
        <location evidence="1">Membrane</location>
        <topology evidence="1">Multi-pass membrane protein</topology>
    </subcellularLocation>
</comment>
<feature type="transmembrane region" description="Helical" evidence="8">
    <location>
        <begin position="48"/>
        <end position="66"/>
    </location>
</feature>
<reference evidence="11" key="1">
    <citation type="submission" date="2017-03" db="EMBL/GenBank/DDBJ databases">
        <authorList>
            <person name="Rodrigo-Torres L."/>
            <person name="Arahal R.D."/>
            <person name="Lucena T."/>
        </authorList>
    </citation>
    <scope>NUCLEOTIDE SEQUENCE [LARGE SCALE GENOMIC DNA]</scope>
    <source>
        <strain evidence="11">CECT 8370</strain>
    </source>
</reference>
<evidence type="ECO:0000256" key="3">
    <source>
        <dbReference type="ARBA" id="ARBA00022692"/>
    </source>
</evidence>
<protein>
    <submittedName>
        <fullName evidence="10">Voltage-gated potassium channel</fullName>
    </submittedName>
</protein>
<evidence type="ECO:0000256" key="8">
    <source>
        <dbReference type="SAM" id="Phobius"/>
    </source>
</evidence>